<sequence>MLNKMQQEETGETCICPVLHIAYLSEAARCTFVRTVGTGVGYFFFGKLRFWDTDGHWILFLNNCGIIQNAGLYVLSKTKNLKPLYSNGWKTPWSLKHNKARLEVRVQCKTSGRAG</sequence>
<protein>
    <submittedName>
        <fullName evidence="1">Uncharacterized protein</fullName>
    </submittedName>
</protein>
<organism evidence="1 2">
    <name type="scientific">Anguilla anguilla</name>
    <name type="common">European freshwater eel</name>
    <name type="synonym">Muraena anguilla</name>
    <dbReference type="NCBI Taxonomy" id="7936"/>
    <lineage>
        <taxon>Eukaryota</taxon>
        <taxon>Metazoa</taxon>
        <taxon>Chordata</taxon>
        <taxon>Craniata</taxon>
        <taxon>Vertebrata</taxon>
        <taxon>Euteleostomi</taxon>
        <taxon>Actinopterygii</taxon>
        <taxon>Neopterygii</taxon>
        <taxon>Teleostei</taxon>
        <taxon>Anguilliformes</taxon>
        <taxon>Anguillidae</taxon>
        <taxon>Anguilla</taxon>
    </lineage>
</organism>
<name>A0A9D3S6Z8_ANGAN</name>
<dbReference type="EMBL" id="JAFIRN010000001">
    <property type="protein sequence ID" value="KAG5857128.1"/>
    <property type="molecule type" value="Genomic_DNA"/>
</dbReference>
<dbReference type="Proteomes" id="UP001044222">
    <property type="component" value="Unassembled WGS sequence"/>
</dbReference>
<keyword evidence="2" id="KW-1185">Reference proteome</keyword>
<reference evidence="1" key="1">
    <citation type="submission" date="2021-01" db="EMBL/GenBank/DDBJ databases">
        <title>A chromosome-scale assembly of European eel, Anguilla anguilla.</title>
        <authorList>
            <person name="Henkel C."/>
            <person name="Jong-Raadsen S.A."/>
            <person name="Dufour S."/>
            <person name="Weltzien F.-A."/>
            <person name="Palstra A.P."/>
            <person name="Pelster B."/>
            <person name="Spaink H.P."/>
            <person name="Van Den Thillart G.E."/>
            <person name="Jansen H."/>
            <person name="Zahm M."/>
            <person name="Klopp C."/>
            <person name="Cedric C."/>
            <person name="Louis A."/>
            <person name="Berthelot C."/>
            <person name="Parey E."/>
            <person name="Roest Crollius H."/>
            <person name="Montfort J."/>
            <person name="Robinson-Rechavi M."/>
            <person name="Bucao C."/>
            <person name="Bouchez O."/>
            <person name="Gislard M."/>
            <person name="Lluch J."/>
            <person name="Milhes M."/>
            <person name="Lampietro C."/>
            <person name="Lopez Roques C."/>
            <person name="Donnadieu C."/>
            <person name="Braasch I."/>
            <person name="Desvignes T."/>
            <person name="Postlethwait J."/>
            <person name="Bobe J."/>
            <person name="Guiguen Y."/>
            <person name="Dirks R."/>
        </authorList>
    </citation>
    <scope>NUCLEOTIDE SEQUENCE</scope>
    <source>
        <strain evidence="1">Tag_6206</strain>
        <tissue evidence="1">Liver</tissue>
    </source>
</reference>
<evidence type="ECO:0000313" key="2">
    <source>
        <dbReference type="Proteomes" id="UP001044222"/>
    </source>
</evidence>
<dbReference type="AlphaFoldDB" id="A0A9D3S6Z8"/>
<gene>
    <name evidence="1" type="ORF">ANANG_G00015270</name>
</gene>
<comment type="caution">
    <text evidence="1">The sequence shown here is derived from an EMBL/GenBank/DDBJ whole genome shotgun (WGS) entry which is preliminary data.</text>
</comment>
<proteinExistence type="predicted"/>
<evidence type="ECO:0000313" key="1">
    <source>
        <dbReference type="EMBL" id="KAG5857128.1"/>
    </source>
</evidence>
<accession>A0A9D3S6Z8</accession>